<dbReference type="AlphaFoldDB" id="K5VK16"/>
<dbReference type="OMA" id="MAHNQKM"/>
<sequence>MAHNQKMPAPLTSGAPKWDGTENLNDFIYRLEHHLEESNITDETKKMKWALAYVDYETRKEWMAFPEAQGKWEDFKKKLRTEYPELDAEEVGSVAQMRKLAATHRGISMSEKEKLLSYRRKFLTLAEKCANPPAL</sequence>
<dbReference type="EMBL" id="JH971431">
    <property type="protein sequence ID" value="EKM74674.1"/>
    <property type="molecule type" value="Genomic_DNA"/>
</dbReference>
<evidence type="ECO:0000313" key="1">
    <source>
        <dbReference type="EMBL" id="EKM74674.1"/>
    </source>
</evidence>
<dbReference type="OrthoDB" id="2962718at2759"/>
<gene>
    <name evidence="1" type="ORF">AGABI1DRAFT_47554</name>
</gene>
<dbReference type="InParanoid" id="K5VK16"/>
<keyword evidence="2" id="KW-1185">Reference proteome</keyword>
<proteinExistence type="predicted"/>
<protein>
    <recommendedName>
        <fullName evidence="3">Retrotransposon gag domain-containing protein</fullName>
    </recommendedName>
</protein>
<evidence type="ECO:0000313" key="2">
    <source>
        <dbReference type="Proteomes" id="UP000008493"/>
    </source>
</evidence>
<dbReference type="GeneID" id="18829710"/>
<evidence type="ECO:0008006" key="3">
    <source>
        <dbReference type="Google" id="ProtNLM"/>
    </source>
</evidence>
<dbReference type="KEGG" id="abp:AGABI1DRAFT47554"/>
<name>K5VK16_AGABU</name>
<dbReference type="RefSeq" id="XP_007334680.1">
    <property type="nucleotide sequence ID" value="XM_007334618.1"/>
</dbReference>
<dbReference type="HOGENOM" id="CLU_1890646_0_0_1"/>
<feature type="non-terminal residue" evidence="1">
    <location>
        <position position="135"/>
    </location>
</feature>
<organism evidence="1 2">
    <name type="scientific">Agaricus bisporus var. burnettii (strain JB137-S8 / ATCC MYA-4627 / FGSC 10392)</name>
    <name type="common">White button mushroom</name>
    <dbReference type="NCBI Taxonomy" id="597362"/>
    <lineage>
        <taxon>Eukaryota</taxon>
        <taxon>Fungi</taxon>
        <taxon>Dikarya</taxon>
        <taxon>Basidiomycota</taxon>
        <taxon>Agaricomycotina</taxon>
        <taxon>Agaricomycetes</taxon>
        <taxon>Agaricomycetidae</taxon>
        <taxon>Agaricales</taxon>
        <taxon>Agaricineae</taxon>
        <taxon>Agaricaceae</taxon>
        <taxon>Agaricus</taxon>
    </lineage>
</organism>
<reference evidence="2" key="1">
    <citation type="journal article" date="2012" name="Proc. Natl. Acad. Sci. U.S.A.">
        <title>Genome sequence of the button mushroom Agaricus bisporus reveals mechanisms governing adaptation to a humic-rich ecological niche.</title>
        <authorList>
            <person name="Morin E."/>
            <person name="Kohler A."/>
            <person name="Baker A.R."/>
            <person name="Foulongne-Oriol M."/>
            <person name="Lombard V."/>
            <person name="Nagy L.G."/>
            <person name="Ohm R.A."/>
            <person name="Patyshakuliyeva A."/>
            <person name="Brun A."/>
            <person name="Aerts A.L."/>
            <person name="Bailey A.M."/>
            <person name="Billette C."/>
            <person name="Coutinho P.M."/>
            <person name="Deakin G."/>
            <person name="Doddapaneni H."/>
            <person name="Floudas D."/>
            <person name="Grimwood J."/>
            <person name="Hilden K."/>
            <person name="Kuees U."/>
            <person name="LaButti K.M."/>
            <person name="Lapidus A."/>
            <person name="Lindquist E.A."/>
            <person name="Lucas S.M."/>
            <person name="Murat C."/>
            <person name="Riley R.W."/>
            <person name="Salamov A.A."/>
            <person name="Schmutz J."/>
            <person name="Subramanian V."/>
            <person name="Woesten H.A.B."/>
            <person name="Xu J."/>
            <person name="Eastwood D.C."/>
            <person name="Foster G.D."/>
            <person name="Sonnenberg A.S."/>
            <person name="Cullen D."/>
            <person name="de Vries R.P."/>
            <person name="Lundell T."/>
            <person name="Hibbett D.S."/>
            <person name="Henrissat B."/>
            <person name="Burton K.S."/>
            <person name="Kerrigan R.W."/>
            <person name="Challen M.P."/>
            <person name="Grigoriev I.V."/>
            <person name="Martin F."/>
        </authorList>
    </citation>
    <scope>NUCLEOTIDE SEQUENCE [LARGE SCALE GENOMIC DNA]</scope>
    <source>
        <strain evidence="2">JB137-S8 / ATCC MYA-4627 / FGSC 10392</strain>
    </source>
</reference>
<accession>K5VK16</accession>
<dbReference type="Proteomes" id="UP000008493">
    <property type="component" value="Unassembled WGS sequence"/>
</dbReference>